<organism evidence="2 3">
    <name type="scientific">Olivibacter oleidegradans</name>
    <dbReference type="NCBI Taxonomy" id="760123"/>
    <lineage>
        <taxon>Bacteria</taxon>
        <taxon>Pseudomonadati</taxon>
        <taxon>Bacteroidota</taxon>
        <taxon>Sphingobacteriia</taxon>
        <taxon>Sphingobacteriales</taxon>
        <taxon>Sphingobacteriaceae</taxon>
        <taxon>Olivibacter</taxon>
    </lineage>
</organism>
<sequence>MKKILAAVLLGTIALSASAQNVDTRRKIEVYGSAEEEVTPDIIYVSISLKEYFKDNNNKNKVAIDELEKQLSTAVKKAGIKEEDFTIENISSYNYIDPKKKKDPGFLASKQYKVKVANLNAINSILSSVDEKGIQSTAIAGYDHSRMTEIRNELRIKAVKNAREKATVLAQALGDSLGKALEVNDNNTDAGSPQPAMYSAMAMRGKAADYAQEESLDIDFKKIKINYQFRVVFELK</sequence>
<dbReference type="Proteomes" id="UP001589774">
    <property type="component" value="Unassembled WGS sequence"/>
</dbReference>
<proteinExistence type="predicted"/>
<protein>
    <submittedName>
        <fullName evidence="2">SIMPL domain-containing protein</fullName>
    </submittedName>
</protein>
<evidence type="ECO:0000313" key="3">
    <source>
        <dbReference type="Proteomes" id="UP001589774"/>
    </source>
</evidence>
<dbReference type="PANTHER" id="PTHR34387">
    <property type="entry name" value="SLR1258 PROTEIN"/>
    <property type="match status" value="1"/>
</dbReference>
<dbReference type="InterPro" id="IPR007497">
    <property type="entry name" value="SIMPL/DUF541"/>
</dbReference>
<dbReference type="Pfam" id="PF04402">
    <property type="entry name" value="SIMPL"/>
    <property type="match status" value="1"/>
</dbReference>
<dbReference type="RefSeq" id="WP_013663372.1">
    <property type="nucleotide sequence ID" value="NZ_JBHLWO010000004.1"/>
</dbReference>
<evidence type="ECO:0000313" key="2">
    <source>
        <dbReference type="EMBL" id="MFC0321245.1"/>
    </source>
</evidence>
<keyword evidence="1" id="KW-0732">Signal</keyword>
<reference evidence="2 3" key="1">
    <citation type="submission" date="2024-09" db="EMBL/GenBank/DDBJ databases">
        <authorList>
            <person name="Sun Q."/>
            <person name="Mori K."/>
        </authorList>
    </citation>
    <scope>NUCLEOTIDE SEQUENCE [LARGE SCALE GENOMIC DNA]</scope>
    <source>
        <strain evidence="2 3">CCM 7765</strain>
    </source>
</reference>
<feature type="signal peptide" evidence="1">
    <location>
        <begin position="1"/>
        <end position="19"/>
    </location>
</feature>
<name>A0ABV6HQT6_9SPHI</name>
<comment type="caution">
    <text evidence="2">The sequence shown here is derived from an EMBL/GenBank/DDBJ whole genome shotgun (WGS) entry which is preliminary data.</text>
</comment>
<feature type="chain" id="PRO_5046476603" evidence="1">
    <location>
        <begin position="20"/>
        <end position="236"/>
    </location>
</feature>
<evidence type="ECO:0000256" key="1">
    <source>
        <dbReference type="SAM" id="SignalP"/>
    </source>
</evidence>
<keyword evidence="3" id="KW-1185">Reference proteome</keyword>
<dbReference type="Gene3D" id="3.30.70.2970">
    <property type="entry name" value="Protein of unknown function (DUF541), domain 2"/>
    <property type="match status" value="1"/>
</dbReference>
<gene>
    <name evidence="2" type="ORF">ACFFI0_23200</name>
</gene>
<dbReference type="EMBL" id="JBHLWO010000004">
    <property type="protein sequence ID" value="MFC0321245.1"/>
    <property type="molecule type" value="Genomic_DNA"/>
</dbReference>
<dbReference type="Gene3D" id="3.30.110.170">
    <property type="entry name" value="Protein of unknown function (DUF541), domain 1"/>
    <property type="match status" value="1"/>
</dbReference>
<dbReference type="PANTHER" id="PTHR34387:SF1">
    <property type="entry name" value="PERIPLASMIC IMMUNOGENIC PROTEIN"/>
    <property type="match status" value="1"/>
</dbReference>
<dbReference type="InterPro" id="IPR052022">
    <property type="entry name" value="26kDa_periplasmic_antigen"/>
</dbReference>
<accession>A0ABV6HQT6</accession>